<feature type="region of interest" description="Disordered" evidence="1">
    <location>
        <begin position="119"/>
        <end position="168"/>
    </location>
</feature>
<evidence type="ECO:0000256" key="2">
    <source>
        <dbReference type="SAM" id="SignalP"/>
    </source>
</evidence>
<evidence type="ECO:0000256" key="1">
    <source>
        <dbReference type="SAM" id="MobiDB-lite"/>
    </source>
</evidence>
<comment type="caution">
    <text evidence="3">The sequence shown here is derived from an EMBL/GenBank/DDBJ whole genome shotgun (WGS) entry which is preliminary data.</text>
</comment>
<evidence type="ECO:0000313" key="3">
    <source>
        <dbReference type="EMBL" id="GAU93882.1"/>
    </source>
</evidence>
<reference evidence="3 4" key="1">
    <citation type="journal article" date="2016" name="Nat. Commun.">
        <title>Extremotolerant tardigrade genome and improved radiotolerance of human cultured cells by tardigrade-unique protein.</title>
        <authorList>
            <person name="Hashimoto T."/>
            <person name="Horikawa D.D."/>
            <person name="Saito Y."/>
            <person name="Kuwahara H."/>
            <person name="Kozuka-Hata H."/>
            <person name="Shin-I T."/>
            <person name="Minakuchi Y."/>
            <person name="Ohishi K."/>
            <person name="Motoyama A."/>
            <person name="Aizu T."/>
            <person name="Enomoto A."/>
            <person name="Kondo K."/>
            <person name="Tanaka S."/>
            <person name="Hara Y."/>
            <person name="Koshikawa S."/>
            <person name="Sagara H."/>
            <person name="Miura T."/>
            <person name="Yokobori S."/>
            <person name="Miyagawa K."/>
            <person name="Suzuki Y."/>
            <person name="Kubo T."/>
            <person name="Oyama M."/>
            <person name="Kohara Y."/>
            <person name="Fujiyama A."/>
            <person name="Arakawa K."/>
            <person name="Katayama T."/>
            <person name="Toyoda A."/>
            <person name="Kunieda T."/>
        </authorList>
    </citation>
    <scope>NUCLEOTIDE SEQUENCE [LARGE SCALE GENOMIC DNA]</scope>
    <source>
        <strain evidence="3 4">YOKOZUNA-1</strain>
    </source>
</reference>
<feature type="signal peptide" evidence="2">
    <location>
        <begin position="1"/>
        <end position="24"/>
    </location>
</feature>
<accession>A0A1D1V1P9</accession>
<protein>
    <submittedName>
        <fullName evidence="3">Uncharacterized protein</fullName>
    </submittedName>
</protein>
<sequence>MDLAKYGISWIICFSLLFSSFTDGLPLGSYDDDLKIPKRCPDCKADIPGLRYRRAGEGGINFADIARDFMLRGGAQALAELLASEDKVGVLKRILGAQVAASFVGQGALSSLLSGLMSGSRGSSRTGSGSGGRAPPSSGPAPTMPPGVARFDPPGVTTQASNPDDTEY</sequence>
<feature type="compositionally biased region" description="Polar residues" evidence="1">
    <location>
        <begin position="156"/>
        <end position="168"/>
    </location>
</feature>
<dbReference type="Proteomes" id="UP000186922">
    <property type="component" value="Unassembled WGS sequence"/>
</dbReference>
<organism evidence="3 4">
    <name type="scientific">Ramazzottius varieornatus</name>
    <name type="common">Water bear</name>
    <name type="synonym">Tardigrade</name>
    <dbReference type="NCBI Taxonomy" id="947166"/>
    <lineage>
        <taxon>Eukaryota</taxon>
        <taxon>Metazoa</taxon>
        <taxon>Ecdysozoa</taxon>
        <taxon>Tardigrada</taxon>
        <taxon>Eutardigrada</taxon>
        <taxon>Parachela</taxon>
        <taxon>Hypsibioidea</taxon>
        <taxon>Ramazzottiidae</taxon>
        <taxon>Ramazzottius</taxon>
    </lineage>
</organism>
<evidence type="ECO:0000313" key="4">
    <source>
        <dbReference type="Proteomes" id="UP000186922"/>
    </source>
</evidence>
<gene>
    <name evidence="3" type="primary">RvY_05749-1</name>
    <name evidence="3" type="synonym">RvY_05749.1</name>
    <name evidence="3" type="ORF">RvY_05749</name>
</gene>
<proteinExistence type="predicted"/>
<dbReference type="EMBL" id="BDGG01000002">
    <property type="protein sequence ID" value="GAU93882.1"/>
    <property type="molecule type" value="Genomic_DNA"/>
</dbReference>
<name>A0A1D1V1P9_RAMVA</name>
<keyword evidence="2" id="KW-0732">Signal</keyword>
<keyword evidence="4" id="KW-1185">Reference proteome</keyword>
<dbReference type="AlphaFoldDB" id="A0A1D1V1P9"/>
<feature type="chain" id="PRO_5008897936" evidence="2">
    <location>
        <begin position="25"/>
        <end position="168"/>
    </location>
</feature>